<proteinExistence type="inferred from homology"/>
<dbReference type="SUPFAM" id="SSF52540">
    <property type="entry name" value="P-loop containing nucleoside triphosphate hydrolases"/>
    <property type="match status" value="1"/>
</dbReference>
<sequence length="906" mass="98371">MSELSLDDFPAFFSEVNGFPPFQWQSRLCRYIVENGRWPDAINAPTGSGKSSVVDVHLFVNALDGVGVGPRVPRRLAVVVGRRAIVDSHYGHASETVLTSLRTAPPESITERVSAGLQALSTVADVAKPFQSSILRGGMPRDSNWIDDPAACAVICATPDMFGSRLLFGGYGSSRNAWPREAGALARDTVMVLDEAHLNEQLLISTRRVRDLQSADGIAIPAVQVVATTATPTAEEQEVVGVTPDDLLIDTVLRDRLQKPKPVQLVASEHWPGARRPSRNYAKQIAGLVRKQVAERDGDGTVGCIVNSVFTAREVARALGAELGPEAVILWVGPMRPLDLREQQERHPRAFTVDGDPDVRVIVATQTLEVGVDVDLAALVTELAPGSAIAQRAGRVNRLGRRDSGPCVVVVPEVAPTAGSGPYEQDELTESFEWLQRRADDPSGLAPVQIQIDSAPQGARCRAVLSRIELGDVQAFSSTSEEQIAAVDLDRWIRDDLSAEPAGVGLVRRGPLPIDDLDALALLRATPVSPDEVYPVGIGTAREVVDQVIRRAKAPYARVFLRRAGQLDVVDLSDDQIDIRPGDVLIVDASHPIVDNRLIVAKDGESSDATVWGPPESVEVYVDGHDPDWVVLRDLTSAVRDAIEDRPDGETEEQATQRAMDAFVEDLGEAGELRVSAARLKVTAPPLPEDAGQRLAWVVIADADPDRSDDESRQSWTGTAVLLSSHQEDVAARARELGNRLGLSSYLVDALERAGRFHDEGKRHSGFQEILGGDSNRVLAKSAGRDAGEPKRRRSRVNLARGWRHEQLSVVYASAELESDDPEFRDLVLRLIGSSHGRGRSGFVHSADEVLSGETPELMSVARGLFDEGGWEELMDLTERRWGTWECAYLEAILRAADCMVSKEGA</sequence>
<dbReference type="GO" id="GO:0004519">
    <property type="term" value="F:endonuclease activity"/>
    <property type="evidence" value="ECO:0007669"/>
    <property type="project" value="UniProtKB-KW"/>
</dbReference>
<dbReference type="PROSITE" id="PS51194">
    <property type="entry name" value="HELICASE_CTER"/>
    <property type="match status" value="1"/>
</dbReference>
<dbReference type="NCBIfam" id="TIGR02621">
    <property type="entry name" value="cas3_GSU0051"/>
    <property type="match status" value="1"/>
</dbReference>
<dbReference type="GO" id="GO:0005524">
    <property type="term" value="F:ATP binding"/>
    <property type="evidence" value="ECO:0007669"/>
    <property type="project" value="UniProtKB-KW"/>
</dbReference>
<evidence type="ECO:0000256" key="6">
    <source>
        <dbReference type="ARBA" id="ARBA00022806"/>
    </source>
</evidence>
<evidence type="ECO:0000256" key="8">
    <source>
        <dbReference type="ARBA" id="ARBA00023118"/>
    </source>
</evidence>
<keyword evidence="3" id="KW-0479">Metal-binding</keyword>
<dbReference type="Pfam" id="PF22590">
    <property type="entry name" value="Cas3-like_C_2"/>
    <property type="match status" value="1"/>
</dbReference>
<protein>
    <submittedName>
        <fullName evidence="11">Type I-U CRISPR-associated helicase/endonuclease Cas3</fullName>
    </submittedName>
</protein>
<accession>A0A2S0KE93</accession>
<dbReference type="InterPro" id="IPR027417">
    <property type="entry name" value="P-loop_NTPase"/>
</dbReference>
<keyword evidence="4" id="KW-0547">Nucleotide-binding</keyword>
<dbReference type="RefSeq" id="WP_105941730.1">
    <property type="nucleotide sequence ID" value="NZ_CP027433.1"/>
</dbReference>
<dbReference type="InterPro" id="IPR013444">
    <property type="entry name" value="Helicase_Cas3_CRISPR-ass_Anaes"/>
</dbReference>
<dbReference type="InterPro" id="IPR038257">
    <property type="entry name" value="CRISPR-assoc_Cas3_HD_sf"/>
</dbReference>
<dbReference type="OrthoDB" id="9810236at2"/>
<name>A0A2S0KE93_9ACTN</name>
<feature type="domain" description="HD Cas3-type" evidence="10">
    <location>
        <begin position="716"/>
        <end position="902"/>
    </location>
</feature>
<evidence type="ECO:0000259" key="10">
    <source>
        <dbReference type="PROSITE" id="PS51643"/>
    </source>
</evidence>
<keyword evidence="8" id="KW-0051">Antiviral defense</keyword>
<keyword evidence="5" id="KW-0378">Hydrolase</keyword>
<dbReference type="Gene3D" id="1.10.3210.30">
    <property type="match status" value="1"/>
</dbReference>
<evidence type="ECO:0000256" key="7">
    <source>
        <dbReference type="ARBA" id="ARBA00022840"/>
    </source>
</evidence>
<dbReference type="InterPro" id="IPR006483">
    <property type="entry name" value="CRISPR-assoc_Cas3_HD"/>
</dbReference>
<dbReference type="Proteomes" id="UP000239814">
    <property type="component" value="Chromosome"/>
</dbReference>
<comment type="similarity">
    <text evidence="1">In the N-terminal section; belongs to the CRISPR-associated nuclease Cas3-HD family.</text>
</comment>
<evidence type="ECO:0000256" key="5">
    <source>
        <dbReference type="ARBA" id="ARBA00022801"/>
    </source>
</evidence>
<evidence type="ECO:0000256" key="2">
    <source>
        <dbReference type="ARBA" id="ARBA00009046"/>
    </source>
</evidence>
<dbReference type="GO" id="GO:0004386">
    <property type="term" value="F:helicase activity"/>
    <property type="evidence" value="ECO:0007669"/>
    <property type="project" value="UniProtKB-KW"/>
</dbReference>
<reference evidence="11 12" key="1">
    <citation type="submission" date="2018-03" db="EMBL/GenBank/DDBJ databases">
        <title>Characteristics and genome of n-alkane degrading marine bacteria Gordonia iterans isolated from crude oil contaminated in Tae-an, South Korea.</title>
        <authorList>
            <person name="Lee S.-S."/>
            <person name="Kim H."/>
        </authorList>
    </citation>
    <scope>NUCLEOTIDE SEQUENCE [LARGE SCALE GENOMIC DNA]</scope>
    <source>
        <strain evidence="11 12">Co17</strain>
    </source>
</reference>
<dbReference type="PROSITE" id="PS51643">
    <property type="entry name" value="HD_CAS3"/>
    <property type="match status" value="1"/>
</dbReference>
<dbReference type="KEGG" id="git:C6V83_06675"/>
<evidence type="ECO:0000313" key="12">
    <source>
        <dbReference type="Proteomes" id="UP000239814"/>
    </source>
</evidence>
<keyword evidence="11" id="KW-0255">Endonuclease</keyword>
<dbReference type="EMBL" id="CP027433">
    <property type="protein sequence ID" value="AVL99998.1"/>
    <property type="molecule type" value="Genomic_DNA"/>
</dbReference>
<feature type="domain" description="Helicase C-terminal" evidence="9">
    <location>
        <begin position="281"/>
        <end position="456"/>
    </location>
</feature>
<keyword evidence="12" id="KW-1185">Reference proteome</keyword>
<keyword evidence="6" id="KW-0347">Helicase</keyword>
<dbReference type="InterPro" id="IPR054712">
    <property type="entry name" value="Cas3-like_dom"/>
</dbReference>
<keyword evidence="7" id="KW-0067">ATP-binding</keyword>
<evidence type="ECO:0000256" key="4">
    <source>
        <dbReference type="ARBA" id="ARBA00022741"/>
    </source>
</evidence>
<keyword evidence="11" id="KW-0540">Nuclease</keyword>
<evidence type="ECO:0000256" key="3">
    <source>
        <dbReference type="ARBA" id="ARBA00022723"/>
    </source>
</evidence>
<evidence type="ECO:0000259" key="9">
    <source>
        <dbReference type="PROSITE" id="PS51194"/>
    </source>
</evidence>
<dbReference type="AlphaFoldDB" id="A0A2S0KE93"/>
<dbReference type="Gene3D" id="3.40.50.300">
    <property type="entry name" value="P-loop containing nucleotide triphosphate hydrolases"/>
    <property type="match status" value="2"/>
</dbReference>
<organism evidence="11 12">
    <name type="scientific">Gordonia iterans</name>
    <dbReference type="NCBI Taxonomy" id="1004901"/>
    <lineage>
        <taxon>Bacteria</taxon>
        <taxon>Bacillati</taxon>
        <taxon>Actinomycetota</taxon>
        <taxon>Actinomycetes</taxon>
        <taxon>Mycobacteriales</taxon>
        <taxon>Gordoniaceae</taxon>
        <taxon>Gordonia</taxon>
    </lineage>
</organism>
<gene>
    <name evidence="11" type="primary">cas3u</name>
    <name evidence="11" type="ORF">C6V83_06675</name>
</gene>
<comment type="similarity">
    <text evidence="2">In the central section; belongs to the CRISPR-associated helicase Cas3 family.</text>
</comment>
<evidence type="ECO:0000313" key="11">
    <source>
        <dbReference type="EMBL" id="AVL99998.1"/>
    </source>
</evidence>
<dbReference type="InterPro" id="IPR001650">
    <property type="entry name" value="Helicase_C-like"/>
</dbReference>
<evidence type="ECO:0000256" key="1">
    <source>
        <dbReference type="ARBA" id="ARBA00006847"/>
    </source>
</evidence>
<dbReference type="GO" id="GO:0016787">
    <property type="term" value="F:hydrolase activity"/>
    <property type="evidence" value="ECO:0007669"/>
    <property type="project" value="UniProtKB-KW"/>
</dbReference>
<dbReference type="GO" id="GO:0046872">
    <property type="term" value="F:metal ion binding"/>
    <property type="evidence" value="ECO:0007669"/>
    <property type="project" value="UniProtKB-KW"/>
</dbReference>
<dbReference type="GO" id="GO:0051607">
    <property type="term" value="P:defense response to virus"/>
    <property type="evidence" value="ECO:0007669"/>
    <property type="project" value="UniProtKB-KW"/>
</dbReference>